<keyword evidence="4" id="KW-1185">Reference proteome</keyword>
<dbReference type="InterPro" id="IPR036179">
    <property type="entry name" value="Ig-like_dom_sf"/>
</dbReference>
<reference evidence="3 4" key="1">
    <citation type="submission" date="2019-01" db="EMBL/GenBank/DDBJ databases">
        <authorList>
            <person name="Alioto T."/>
            <person name="Alioto T."/>
        </authorList>
    </citation>
    <scope>NUCLEOTIDE SEQUENCE [LARGE SCALE GENOMIC DNA]</scope>
</reference>
<dbReference type="SUPFAM" id="SSF48726">
    <property type="entry name" value="Immunoglobulin"/>
    <property type="match status" value="1"/>
</dbReference>
<organism evidence="3 4">
    <name type="scientific">Lynx pardinus</name>
    <name type="common">Iberian lynx</name>
    <name type="synonym">Felis pardina</name>
    <dbReference type="NCBI Taxonomy" id="191816"/>
    <lineage>
        <taxon>Eukaryota</taxon>
        <taxon>Metazoa</taxon>
        <taxon>Chordata</taxon>
        <taxon>Craniata</taxon>
        <taxon>Vertebrata</taxon>
        <taxon>Euteleostomi</taxon>
        <taxon>Mammalia</taxon>
        <taxon>Eutheria</taxon>
        <taxon>Laurasiatheria</taxon>
        <taxon>Carnivora</taxon>
        <taxon>Feliformia</taxon>
        <taxon>Felidae</taxon>
        <taxon>Felinae</taxon>
        <taxon>Lynx</taxon>
    </lineage>
</organism>
<gene>
    <name evidence="3" type="ORF">LYPA_23C022864</name>
</gene>
<evidence type="ECO:0000313" key="3">
    <source>
        <dbReference type="EMBL" id="VFV18118.1"/>
    </source>
</evidence>
<proteinExistence type="predicted"/>
<sequence length="65" mass="6938">MAPKTIIYDNSNRPSAVPDRFSGSKSGSTATLTITGLQAEDEADYYCSSWYSSSSAYTVVQACGE</sequence>
<dbReference type="Pfam" id="PF07686">
    <property type="entry name" value="V-set"/>
    <property type="match status" value="1"/>
</dbReference>
<dbReference type="PANTHER" id="PTHR23267">
    <property type="entry name" value="IMMUNOGLOBULIN LIGHT CHAIN"/>
    <property type="match status" value="1"/>
</dbReference>
<dbReference type="Proteomes" id="UP000386466">
    <property type="component" value="Unassembled WGS sequence"/>
</dbReference>
<evidence type="ECO:0000256" key="1">
    <source>
        <dbReference type="SAM" id="MobiDB-lite"/>
    </source>
</evidence>
<feature type="non-terminal residue" evidence="3">
    <location>
        <position position="65"/>
    </location>
</feature>
<feature type="domain" description="Immunoglobulin V-set" evidence="2">
    <location>
        <begin position="6"/>
        <end position="53"/>
    </location>
</feature>
<accession>A0A485MDD3</accession>
<dbReference type="EMBL" id="CAAGRJ010000587">
    <property type="protein sequence ID" value="VFV18118.1"/>
    <property type="molecule type" value="Genomic_DNA"/>
</dbReference>
<protein>
    <recommendedName>
        <fullName evidence="2">Immunoglobulin V-set domain-containing protein</fullName>
    </recommendedName>
</protein>
<dbReference type="InterPro" id="IPR050150">
    <property type="entry name" value="IgV_Light_Chain"/>
</dbReference>
<name>A0A485MDD3_LYNPA</name>
<dbReference type="AlphaFoldDB" id="A0A485MDD3"/>
<dbReference type="InterPro" id="IPR013783">
    <property type="entry name" value="Ig-like_fold"/>
</dbReference>
<dbReference type="Gene3D" id="2.60.40.10">
    <property type="entry name" value="Immunoglobulins"/>
    <property type="match status" value="1"/>
</dbReference>
<dbReference type="InterPro" id="IPR013106">
    <property type="entry name" value="Ig_V-set"/>
</dbReference>
<evidence type="ECO:0000313" key="4">
    <source>
        <dbReference type="Proteomes" id="UP000386466"/>
    </source>
</evidence>
<evidence type="ECO:0000259" key="2">
    <source>
        <dbReference type="Pfam" id="PF07686"/>
    </source>
</evidence>
<feature type="region of interest" description="Disordered" evidence="1">
    <location>
        <begin position="1"/>
        <end position="27"/>
    </location>
</feature>